<comment type="caution">
    <text evidence="1">The sequence shown here is derived from an EMBL/GenBank/DDBJ whole genome shotgun (WGS) entry which is preliminary data.</text>
</comment>
<protein>
    <submittedName>
        <fullName evidence="1">Uncharacterized protein</fullName>
    </submittedName>
</protein>
<organism evidence="1 2">
    <name type="scientific">Mesorhizobium salmacidum</name>
    <dbReference type="NCBI Taxonomy" id="3015171"/>
    <lineage>
        <taxon>Bacteria</taxon>
        <taxon>Pseudomonadati</taxon>
        <taxon>Pseudomonadota</taxon>
        <taxon>Alphaproteobacteria</taxon>
        <taxon>Hyphomicrobiales</taxon>
        <taxon>Phyllobacteriaceae</taxon>
        <taxon>Mesorhizobium</taxon>
    </lineage>
</organism>
<reference evidence="1 2" key="1">
    <citation type="submission" date="2022-12" db="EMBL/GenBank/DDBJ databases">
        <authorList>
            <person name="Muema E."/>
        </authorList>
    </citation>
    <scope>NUCLEOTIDE SEQUENCE [LARGE SCALE GENOMIC DNA]</scope>
    <source>
        <strain evidence="2">1326</strain>
    </source>
</reference>
<name>A0ABU8L4M9_9HYPH</name>
<accession>A0ABU8L4M9</accession>
<evidence type="ECO:0000313" key="1">
    <source>
        <dbReference type="EMBL" id="MEI9412194.1"/>
    </source>
</evidence>
<dbReference type="RefSeq" id="WP_245262397.1">
    <property type="nucleotide sequence ID" value="NZ_JAPYKS010000024.1"/>
</dbReference>
<proteinExistence type="predicted"/>
<gene>
    <name evidence="1" type="ORF">O7A60_26045</name>
</gene>
<dbReference type="Proteomes" id="UP001387293">
    <property type="component" value="Unassembled WGS sequence"/>
</dbReference>
<dbReference type="EMBL" id="JAPYKS010000024">
    <property type="protein sequence ID" value="MEI9412194.1"/>
    <property type="molecule type" value="Genomic_DNA"/>
</dbReference>
<sequence length="84" mass="9503">MDIFERLEALIDVPNTAAVEQARELLRQLEERSDGATDTIDQFLLDLMTVDFVVESCHPRFDAPARKLARIRLTMLKMLCGAPA</sequence>
<evidence type="ECO:0000313" key="2">
    <source>
        <dbReference type="Proteomes" id="UP001387293"/>
    </source>
</evidence>
<keyword evidence="2" id="KW-1185">Reference proteome</keyword>